<evidence type="ECO:0000259" key="2">
    <source>
        <dbReference type="PROSITE" id="PS51186"/>
    </source>
</evidence>
<dbReference type="Proteomes" id="UP001183246">
    <property type="component" value="Unassembled WGS sequence"/>
</dbReference>
<evidence type="ECO:0000313" key="3">
    <source>
        <dbReference type="EMBL" id="MDT0345090.1"/>
    </source>
</evidence>
<organism evidence="3 4">
    <name type="scientific">Streptomyces litchfieldiae</name>
    <dbReference type="NCBI Taxonomy" id="3075543"/>
    <lineage>
        <taxon>Bacteria</taxon>
        <taxon>Bacillati</taxon>
        <taxon>Actinomycetota</taxon>
        <taxon>Actinomycetes</taxon>
        <taxon>Kitasatosporales</taxon>
        <taxon>Streptomycetaceae</taxon>
        <taxon>Streptomyces</taxon>
    </lineage>
</organism>
<comment type="caution">
    <text evidence="3">The sequence shown here is derived from an EMBL/GenBank/DDBJ whole genome shotgun (WGS) entry which is preliminary data.</text>
</comment>
<dbReference type="Gene3D" id="3.40.630.30">
    <property type="match status" value="1"/>
</dbReference>
<dbReference type="EMBL" id="JAVREL010000012">
    <property type="protein sequence ID" value="MDT0345090.1"/>
    <property type="molecule type" value="Genomic_DNA"/>
</dbReference>
<dbReference type="PROSITE" id="PS51186">
    <property type="entry name" value="GNAT"/>
    <property type="match status" value="1"/>
</dbReference>
<dbReference type="PANTHER" id="PTHR43441:SF2">
    <property type="entry name" value="FAMILY ACETYLTRANSFERASE, PUTATIVE (AFU_ORTHOLOGUE AFUA_7G00850)-RELATED"/>
    <property type="match status" value="1"/>
</dbReference>
<feature type="domain" description="N-acetyltransferase" evidence="2">
    <location>
        <begin position="11"/>
        <end position="164"/>
    </location>
</feature>
<dbReference type="PANTHER" id="PTHR43441">
    <property type="entry name" value="RIBOSOMAL-PROTEIN-SERINE ACETYLTRANSFERASE"/>
    <property type="match status" value="1"/>
</dbReference>
<reference evidence="4" key="1">
    <citation type="submission" date="2023-07" db="EMBL/GenBank/DDBJ databases">
        <title>30 novel species of actinomycetes from the DSMZ collection.</title>
        <authorList>
            <person name="Nouioui I."/>
        </authorList>
    </citation>
    <scope>NUCLEOTIDE SEQUENCE [LARGE SCALE GENOMIC DNA]</scope>
    <source>
        <strain evidence="4">DSM 44938</strain>
    </source>
</reference>
<feature type="region of interest" description="Disordered" evidence="1">
    <location>
        <begin position="181"/>
        <end position="202"/>
    </location>
</feature>
<accession>A0ABU2MU64</accession>
<name>A0ABU2MU64_9ACTN</name>
<keyword evidence="4" id="KW-1185">Reference proteome</keyword>
<gene>
    <name evidence="3" type="ORF">RM590_21140</name>
</gene>
<dbReference type="Pfam" id="PF13302">
    <property type="entry name" value="Acetyltransf_3"/>
    <property type="match status" value="1"/>
</dbReference>
<feature type="compositionally biased region" description="Basic and acidic residues" evidence="1">
    <location>
        <begin position="193"/>
        <end position="202"/>
    </location>
</feature>
<evidence type="ECO:0000256" key="1">
    <source>
        <dbReference type="SAM" id="MobiDB-lite"/>
    </source>
</evidence>
<protein>
    <submittedName>
        <fullName evidence="3">GNAT family N-acetyltransferase</fullName>
    </submittedName>
</protein>
<sequence length="202" mass="22814">MDLDLRLADGLHTRVLAADDAALLVEATHRETARSLWAARPAGPYALHDAHAALSLWDPAAQGQFSIGILRERRLLGALGLMPDRPGSIELAYWIRPEERGRGIASRAVHAVTLWAHHALHATRIWLEINPLNEPSLRLAQHVGYHFEQRLLQHCRDWSSDDAEHDSWHDCLIWTHLSEQTPTTTDHTPTAPDGDHDLRLEY</sequence>
<feature type="compositionally biased region" description="Low complexity" evidence="1">
    <location>
        <begin position="181"/>
        <end position="192"/>
    </location>
</feature>
<dbReference type="CDD" id="cd04301">
    <property type="entry name" value="NAT_SF"/>
    <property type="match status" value="1"/>
</dbReference>
<dbReference type="InterPro" id="IPR016181">
    <property type="entry name" value="Acyl_CoA_acyltransferase"/>
</dbReference>
<proteinExistence type="predicted"/>
<dbReference type="RefSeq" id="WP_311706215.1">
    <property type="nucleotide sequence ID" value="NZ_JAVREL010000012.1"/>
</dbReference>
<dbReference type="InterPro" id="IPR051908">
    <property type="entry name" value="Ribosomal_N-acetyltransferase"/>
</dbReference>
<dbReference type="SUPFAM" id="SSF55729">
    <property type="entry name" value="Acyl-CoA N-acyltransferases (Nat)"/>
    <property type="match status" value="1"/>
</dbReference>
<dbReference type="InterPro" id="IPR000182">
    <property type="entry name" value="GNAT_dom"/>
</dbReference>
<evidence type="ECO:0000313" key="4">
    <source>
        <dbReference type="Proteomes" id="UP001183246"/>
    </source>
</evidence>